<reference evidence="9" key="1">
    <citation type="journal article" date="2010" name="Nature">
        <title>The Amphimedon queenslandica genome and the evolution of animal complexity.</title>
        <authorList>
            <person name="Srivastava M."/>
            <person name="Simakov O."/>
            <person name="Chapman J."/>
            <person name="Fahey B."/>
            <person name="Gauthier M.E."/>
            <person name="Mitros T."/>
            <person name="Richards G.S."/>
            <person name="Conaco C."/>
            <person name="Dacre M."/>
            <person name="Hellsten U."/>
            <person name="Larroux C."/>
            <person name="Putnam N.H."/>
            <person name="Stanke M."/>
            <person name="Adamska M."/>
            <person name="Darling A."/>
            <person name="Degnan S.M."/>
            <person name="Oakley T.H."/>
            <person name="Plachetzki D.C."/>
            <person name="Zhai Y."/>
            <person name="Adamski M."/>
            <person name="Calcino A."/>
            <person name="Cummins S.F."/>
            <person name="Goodstein D.M."/>
            <person name="Harris C."/>
            <person name="Jackson D.J."/>
            <person name="Leys S.P."/>
            <person name="Shu S."/>
            <person name="Woodcroft B.J."/>
            <person name="Vervoort M."/>
            <person name="Kosik K.S."/>
            <person name="Manning G."/>
            <person name="Degnan B.M."/>
            <person name="Rokhsar D.S."/>
        </authorList>
    </citation>
    <scope>NUCLEOTIDE SEQUENCE [LARGE SCALE GENOMIC DNA]</scope>
</reference>
<dbReference type="EnsemblMetazoa" id="Aqu2.1.27473_001">
    <property type="protein sequence ID" value="Aqu2.1.27473_001"/>
    <property type="gene ID" value="Aqu2.1.27473"/>
</dbReference>
<keyword evidence="9" id="KW-1185">Reference proteome</keyword>
<organism evidence="8">
    <name type="scientific">Amphimedon queenslandica</name>
    <name type="common">Sponge</name>
    <dbReference type="NCBI Taxonomy" id="400682"/>
    <lineage>
        <taxon>Eukaryota</taxon>
        <taxon>Metazoa</taxon>
        <taxon>Porifera</taxon>
        <taxon>Demospongiae</taxon>
        <taxon>Heteroscleromorpha</taxon>
        <taxon>Haplosclerida</taxon>
        <taxon>Niphatidae</taxon>
        <taxon>Amphimedon</taxon>
    </lineage>
</organism>
<reference evidence="8" key="2">
    <citation type="submission" date="2017-05" db="UniProtKB">
        <authorList>
            <consortium name="EnsemblMetazoa"/>
        </authorList>
    </citation>
    <scope>IDENTIFICATION</scope>
</reference>
<dbReference type="PANTHER" id="PTHR21373:SF0">
    <property type="entry name" value="N-ALPHA-ACETYLTRANSFERASE 35, NATC AUXILIARY SUBUNIT"/>
    <property type="match status" value="1"/>
</dbReference>
<dbReference type="InterPro" id="IPR057983">
    <property type="entry name" value="NAA35-like_N"/>
</dbReference>
<dbReference type="OMA" id="QMEWIVQ"/>
<dbReference type="PANTHER" id="PTHR21373">
    <property type="entry name" value="GLUCOSE REPRESSIBLE PROTEIN MAK10"/>
    <property type="match status" value="1"/>
</dbReference>
<keyword evidence="3" id="KW-0963">Cytoplasm</keyword>
<sequence length="788" mass="89130">MASKAEEEEPESVGDNGGEETRISVYSKEERRIEEEGALLVQKALNEAIIASGMGDLALGDETESENSLESRRKKEEERKPTKWLTITEIFQNSASVLSPGELIHEPSFSLYDAMSAIELTDPKMDAIVQWDSFPGYPRSFQEAFAKGRVKVKGHSPRELIGIFDEMLACYATWLKGHTLAQTVFTCLYLLDTDQVDNLFLRAFSVAMVRMVEYTRELLAKGGVYAEEDQQVICIGLNMLNKVSDETVLSTLKASRERLVSISKNSITSTAIKDRENSPALIEGPPSINSKLNKDWDKPYVEALLQRVKFTRSLFLIVSSLKRRTREGINSSEGELGHCRSFLNAISSTLDLGETLDPRDPLQLGFHPLINQHLLPPSYREYGIMTRVESITMISQILSDFSSLYKIGRQSSLIDLFSSLISLSTASSSPNVLVRSAVASLCLGNDRTSLFGSKSLQSMVKDEVKVLFNPPSLNPRSPLSTTPLVNDLVERFLGNLYIPYSELLRIYCSHRACQRSMISKYLGGVCEIQHESESVDQQLHSLTQQLDPQRQHLSCYCTWLVYYVAHLFVDYVILGFEYNLYNVYEYHYVFWYLEYSYGWKQMTLKTGAKLLSQEPQASSKNKKKVKGKKKEIPREREVEVNFLQVKRLLCIGIMRGYEALVLDGKIKRPDFEFGSEELIFTNRFLPFTNVLTPQPLTYTNYCDLVGIDQHKGTKLNLYEVAARQFTTAKVALESLNLGADEEAVSLLKVIKTNLVVMNLAATGHKRDSKAPPSWDFSIHRVFPIIRIN</sequence>
<comment type="subcellular location">
    <subcellularLocation>
        <location evidence="1">Cytoplasm</location>
    </subcellularLocation>
</comment>
<evidence type="ECO:0000259" key="6">
    <source>
        <dbReference type="Pfam" id="PF04112"/>
    </source>
</evidence>
<feature type="domain" description="NAA35-like N-terminal" evidence="6">
    <location>
        <begin position="100"/>
        <end position="249"/>
    </location>
</feature>
<dbReference type="InParanoid" id="A0A1X7UJ15"/>
<dbReference type="STRING" id="400682.A0A1X7UJ15"/>
<evidence type="ECO:0000259" key="7">
    <source>
        <dbReference type="Pfam" id="PF25789"/>
    </source>
</evidence>
<dbReference type="InterPro" id="IPR057982">
    <property type="entry name" value="TPR_NAA35"/>
</dbReference>
<feature type="region of interest" description="Disordered" evidence="5">
    <location>
        <begin position="1"/>
        <end position="30"/>
    </location>
</feature>
<dbReference type="FunCoup" id="A0A1X7UJ15">
    <property type="interactions" value="835"/>
</dbReference>
<dbReference type="InterPro" id="IPR007244">
    <property type="entry name" value="Naa35_N"/>
</dbReference>
<protein>
    <recommendedName>
        <fullName evidence="4">Protein MAK10 homolog</fullName>
    </recommendedName>
</protein>
<evidence type="ECO:0000313" key="9">
    <source>
        <dbReference type="Proteomes" id="UP000007879"/>
    </source>
</evidence>
<feature type="compositionally biased region" description="Basic and acidic residues" evidence="5">
    <location>
        <begin position="69"/>
        <end position="78"/>
    </location>
</feature>
<name>A0A1X7UJ15_AMPQE</name>
<comment type="similarity">
    <text evidence="2">Belongs to the MAK10 family.</text>
</comment>
<evidence type="ECO:0000256" key="2">
    <source>
        <dbReference type="ARBA" id="ARBA00006289"/>
    </source>
</evidence>
<accession>A0A1X7UJ15</accession>
<feature type="compositionally biased region" description="Acidic residues" evidence="5">
    <location>
        <begin position="1"/>
        <end position="12"/>
    </location>
</feature>
<dbReference type="GO" id="GO:0031417">
    <property type="term" value="C:NatC complex"/>
    <property type="evidence" value="ECO:0007669"/>
    <property type="project" value="InterPro"/>
</dbReference>
<evidence type="ECO:0000256" key="5">
    <source>
        <dbReference type="SAM" id="MobiDB-lite"/>
    </source>
</evidence>
<evidence type="ECO:0000256" key="1">
    <source>
        <dbReference type="ARBA" id="ARBA00004496"/>
    </source>
</evidence>
<dbReference type="EnsemblMetazoa" id="XM_019998433.1">
    <property type="protein sequence ID" value="XP_019853992.1"/>
    <property type="gene ID" value="LOC100633518"/>
</dbReference>
<feature type="region of interest" description="Disordered" evidence="5">
    <location>
        <begin position="55"/>
        <end position="78"/>
    </location>
</feature>
<evidence type="ECO:0000256" key="3">
    <source>
        <dbReference type="ARBA" id="ARBA00022490"/>
    </source>
</evidence>
<gene>
    <name evidence="8" type="primary">100633518</name>
</gene>
<dbReference type="eggNOG" id="KOG2343">
    <property type="taxonomic scope" value="Eukaryota"/>
</dbReference>
<evidence type="ECO:0000256" key="4">
    <source>
        <dbReference type="ARBA" id="ARBA00030494"/>
    </source>
</evidence>
<feature type="domain" description="NAA35-like TPR repeats" evidence="7">
    <location>
        <begin position="411"/>
        <end position="785"/>
    </location>
</feature>
<proteinExistence type="inferred from homology"/>
<dbReference type="KEGG" id="aqu:100633518"/>
<dbReference type="Proteomes" id="UP000007879">
    <property type="component" value="Unassembled WGS sequence"/>
</dbReference>
<dbReference type="Pfam" id="PF25789">
    <property type="entry name" value="TPR_NAA35"/>
    <property type="match status" value="1"/>
</dbReference>
<evidence type="ECO:0000313" key="8">
    <source>
        <dbReference type="EnsemblMetazoa" id="Aqu2.1.27473_001"/>
    </source>
</evidence>
<dbReference type="Pfam" id="PF04112">
    <property type="entry name" value="Mak10"/>
    <property type="match status" value="1"/>
</dbReference>
<dbReference type="AlphaFoldDB" id="A0A1X7UJ15"/>
<feature type="compositionally biased region" description="Basic and acidic residues" evidence="5">
    <location>
        <begin position="19"/>
        <end position="30"/>
    </location>
</feature>
<dbReference type="OrthoDB" id="269405at2759"/>